<evidence type="ECO:0000256" key="1">
    <source>
        <dbReference type="SAM" id="Phobius"/>
    </source>
</evidence>
<protein>
    <submittedName>
        <fullName evidence="2">Uncharacterized protein</fullName>
    </submittedName>
</protein>
<evidence type="ECO:0000313" key="2">
    <source>
        <dbReference type="EMBL" id="WAG59107.1"/>
    </source>
</evidence>
<keyword evidence="1" id="KW-0812">Transmembrane</keyword>
<dbReference type="InterPro" id="IPR046664">
    <property type="entry name" value="DUF6773"/>
</dbReference>
<dbReference type="RefSeq" id="WP_216123393.1">
    <property type="nucleotide sequence ID" value="NZ_CP086239.1"/>
</dbReference>
<feature type="transmembrane region" description="Helical" evidence="1">
    <location>
        <begin position="83"/>
        <end position="105"/>
    </location>
</feature>
<evidence type="ECO:0000313" key="3">
    <source>
        <dbReference type="Proteomes" id="UP001164733"/>
    </source>
</evidence>
<dbReference type="AlphaFoldDB" id="A0AA47I4C9"/>
<dbReference type="Proteomes" id="UP001164733">
    <property type="component" value="Chromosome"/>
</dbReference>
<gene>
    <name evidence="2" type="ORF">LL038_15850</name>
</gene>
<proteinExistence type="predicted"/>
<organism evidence="2 3">
    <name type="scientific">Clostridium estertheticum</name>
    <dbReference type="NCBI Taxonomy" id="238834"/>
    <lineage>
        <taxon>Bacteria</taxon>
        <taxon>Bacillati</taxon>
        <taxon>Bacillota</taxon>
        <taxon>Clostridia</taxon>
        <taxon>Eubacteriales</taxon>
        <taxon>Clostridiaceae</taxon>
        <taxon>Clostridium</taxon>
    </lineage>
</organism>
<sequence>MYKNEKLDEMQIQRRNKIGNNCFMAMFYLLFIDIGLREIGISWLAYPLNVLIIITICMVYYLIGTIKSGSYLGVNYKNENSKYVIGGIFVSVFLLISGIVLTVFFKDNNPLFSNIGTTLIVITISILVFLVIVALGNISRHKNDNGEN</sequence>
<keyword evidence="1" id="KW-1133">Transmembrane helix</keyword>
<reference evidence="2" key="1">
    <citation type="submission" date="2021-11" db="EMBL/GenBank/DDBJ databases">
        <title>Clostridia strains as spoilage organisms.</title>
        <authorList>
            <person name="Wambui J."/>
            <person name="Stevens M.J.A."/>
            <person name="Stephan R."/>
        </authorList>
    </citation>
    <scope>NUCLEOTIDE SEQUENCE</scope>
    <source>
        <strain evidence="2">CF009</strain>
    </source>
</reference>
<keyword evidence="1" id="KW-0472">Membrane</keyword>
<accession>A0AA47I4C9</accession>
<feature type="transmembrane region" description="Helical" evidence="1">
    <location>
        <begin position="43"/>
        <end position="63"/>
    </location>
</feature>
<dbReference type="EMBL" id="CP086239">
    <property type="protein sequence ID" value="WAG59107.1"/>
    <property type="molecule type" value="Genomic_DNA"/>
</dbReference>
<feature type="transmembrane region" description="Helical" evidence="1">
    <location>
        <begin position="111"/>
        <end position="135"/>
    </location>
</feature>
<dbReference type="Pfam" id="PF20563">
    <property type="entry name" value="DUF6773"/>
    <property type="match status" value="1"/>
</dbReference>
<name>A0AA47I4C9_9CLOT</name>
<feature type="transmembrane region" description="Helical" evidence="1">
    <location>
        <begin position="21"/>
        <end position="37"/>
    </location>
</feature>